<dbReference type="GO" id="GO:0008803">
    <property type="term" value="F:bis(5'-nucleosyl)-tetraphosphatase (symmetrical) activity"/>
    <property type="evidence" value="ECO:0007669"/>
    <property type="project" value="TreeGrafter"/>
</dbReference>
<dbReference type="PANTHER" id="PTHR42850:SF4">
    <property type="entry name" value="ZINC-DEPENDENT ENDOPOLYPHOSPHATASE"/>
    <property type="match status" value="1"/>
</dbReference>
<accession>A0A2Z2NSS5</accession>
<dbReference type="EMBL" id="CP018632">
    <property type="protein sequence ID" value="ASJ73565.1"/>
    <property type="molecule type" value="Genomic_DNA"/>
</dbReference>
<dbReference type="Gene3D" id="3.60.21.10">
    <property type="match status" value="1"/>
</dbReference>
<dbReference type="InterPro" id="IPR029052">
    <property type="entry name" value="Metallo-depent_PP-like"/>
</dbReference>
<evidence type="ECO:0000313" key="2">
    <source>
        <dbReference type="EMBL" id="ASJ73565.1"/>
    </source>
</evidence>
<dbReference type="OrthoDB" id="9807890at2"/>
<dbReference type="InterPro" id="IPR050126">
    <property type="entry name" value="Ap4A_hydrolase"/>
</dbReference>
<protein>
    <submittedName>
        <fullName evidence="2">Bis(5'-nucleosyl)-tetraphosphatase PrpE (Asymmetrical)</fullName>
        <ecNumber evidence="2">3.6.1.17</ecNumber>
    </submittedName>
</protein>
<dbReference type="CDD" id="cd00144">
    <property type="entry name" value="MPP_PPP_family"/>
    <property type="match status" value="1"/>
</dbReference>
<evidence type="ECO:0000313" key="3">
    <source>
        <dbReference type="Proteomes" id="UP000250079"/>
    </source>
</evidence>
<keyword evidence="2" id="KW-0378">Hydrolase</keyword>
<proteinExistence type="predicted"/>
<dbReference type="InterPro" id="IPR004843">
    <property type="entry name" value="Calcineurin-like_PHP"/>
</dbReference>
<dbReference type="AlphaFoldDB" id="A0A2Z2NSS5"/>
<dbReference type="SUPFAM" id="SSF56300">
    <property type="entry name" value="Metallo-dependent phosphatases"/>
    <property type="match status" value="1"/>
</dbReference>
<dbReference type="GO" id="GO:0005737">
    <property type="term" value="C:cytoplasm"/>
    <property type="evidence" value="ECO:0007669"/>
    <property type="project" value="TreeGrafter"/>
</dbReference>
<dbReference type="PANTHER" id="PTHR42850">
    <property type="entry name" value="METALLOPHOSPHOESTERASE"/>
    <property type="match status" value="1"/>
</dbReference>
<dbReference type="EC" id="3.6.1.17" evidence="2"/>
<gene>
    <name evidence="2" type="primary">prpE</name>
    <name evidence="2" type="ORF">IMCC3135_17420</name>
</gene>
<dbReference type="GO" id="GO:0110154">
    <property type="term" value="P:RNA decapping"/>
    <property type="evidence" value="ECO:0007669"/>
    <property type="project" value="TreeGrafter"/>
</dbReference>
<name>A0A2Z2NSS5_9GAMM</name>
<keyword evidence="3" id="KW-1185">Reference proteome</keyword>
<dbReference type="RefSeq" id="WP_088918728.1">
    <property type="nucleotide sequence ID" value="NZ_CP018632.1"/>
</dbReference>
<dbReference type="GO" id="GO:0004081">
    <property type="term" value="F:bis(5'-nucleosyl)-tetraphosphatase (asymmetrical) activity"/>
    <property type="evidence" value="ECO:0007669"/>
    <property type="project" value="UniProtKB-EC"/>
</dbReference>
<reference evidence="2 3" key="1">
    <citation type="submission" date="2016-12" db="EMBL/GenBank/DDBJ databases">
        <authorList>
            <person name="Song W.-J."/>
            <person name="Kurnit D.M."/>
        </authorList>
    </citation>
    <scope>NUCLEOTIDE SEQUENCE [LARGE SCALE GENOMIC DNA]</scope>
    <source>
        <strain evidence="2 3">IMCC3135</strain>
    </source>
</reference>
<evidence type="ECO:0000259" key="1">
    <source>
        <dbReference type="Pfam" id="PF00149"/>
    </source>
</evidence>
<dbReference type="Pfam" id="PF00149">
    <property type="entry name" value="Metallophos"/>
    <property type="match status" value="1"/>
</dbReference>
<dbReference type="KEGG" id="gai:IMCC3135_17420"/>
<feature type="domain" description="Calcineurin-like phosphoesterase" evidence="1">
    <location>
        <begin position="4"/>
        <end position="208"/>
    </location>
</feature>
<sequence>MKKRIYVIGDVHGELDMLQCAIDKIEADGGADAKVVFLGDYVDRGAQSKEVIEFLIEGLSVGKNWLCLLGNHDRMFSLFMQDSPQADVRLPRQYTWLHDRIGGKETLASYGINAGDGDHFRDAHKRARATVPEAHLKFLESLEYFHQEDDFLFVHAGIRPGIPFKQQDKNDLVWIRGEFLESKKPHPWLVVHGHTPVEAARHYGNRVCLDTGSGYGRQLTCAVFEGADCWLLTDGGRTPLLPEPLD</sequence>
<dbReference type="Proteomes" id="UP000250079">
    <property type="component" value="Chromosome"/>
</dbReference>
<dbReference type="GO" id="GO:0016791">
    <property type="term" value="F:phosphatase activity"/>
    <property type="evidence" value="ECO:0007669"/>
    <property type="project" value="TreeGrafter"/>
</dbReference>
<organism evidence="2 3">
    <name type="scientific">Granulosicoccus antarcticus IMCC3135</name>
    <dbReference type="NCBI Taxonomy" id="1192854"/>
    <lineage>
        <taxon>Bacteria</taxon>
        <taxon>Pseudomonadati</taxon>
        <taxon>Pseudomonadota</taxon>
        <taxon>Gammaproteobacteria</taxon>
        <taxon>Chromatiales</taxon>
        <taxon>Granulosicoccaceae</taxon>
        <taxon>Granulosicoccus</taxon>
    </lineage>
</organism>